<reference evidence="2 3" key="1">
    <citation type="submission" date="2016-10" db="EMBL/GenBank/DDBJ databases">
        <authorList>
            <person name="de Groot N.N."/>
        </authorList>
    </citation>
    <scope>NUCLEOTIDE SEQUENCE [LARGE SCALE GENOMIC DNA]</scope>
    <source>
        <strain evidence="2 3">CGMCC 4.3510</strain>
    </source>
</reference>
<gene>
    <name evidence="2" type="ORF">SAMN05216251_12266</name>
</gene>
<dbReference type="OrthoDB" id="9800940at2"/>
<dbReference type="PANTHER" id="PTHR46018">
    <property type="entry name" value="ZINC PHOSPHODIESTERASE ELAC PROTEIN 1"/>
    <property type="match status" value="1"/>
</dbReference>
<dbReference type="CDD" id="cd07716">
    <property type="entry name" value="RNaseZ_short-form-like_MBL-fold"/>
    <property type="match status" value="1"/>
</dbReference>
<accession>A0A1I2KBW3</accession>
<dbReference type="Pfam" id="PF12706">
    <property type="entry name" value="Lactamase_B_2"/>
    <property type="match status" value="1"/>
</dbReference>
<evidence type="ECO:0000313" key="3">
    <source>
        <dbReference type="Proteomes" id="UP000199323"/>
    </source>
</evidence>
<dbReference type="GO" id="GO:0042781">
    <property type="term" value="F:3'-tRNA processing endoribonuclease activity"/>
    <property type="evidence" value="ECO:0007669"/>
    <property type="project" value="TreeGrafter"/>
</dbReference>
<feature type="domain" description="Metallo-beta-lactamase" evidence="1">
    <location>
        <begin position="18"/>
        <end position="199"/>
    </location>
</feature>
<dbReference type="Gene3D" id="3.60.15.10">
    <property type="entry name" value="Ribonuclease Z/Hydroxyacylglutathione hydrolase-like"/>
    <property type="match status" value="1"/>
</dbReference>
<protein>
    <submittedName>
        <fullName evidence="2">Ribonuclease BN, tRNA processing enzyme</fullName>
    </submittedName>
</protein>
<dbReference type="STRING" id="380248.SAMN05216251_12266"/>
<dbReference type="PANTHER" id="PTHR46018:SF4">
    <property type="entry name" value="METALLO-HYDROLASE YHFI-RELATED"/>
    <property type="match status" value="1"/>
</dbReference>
<dbReference type="SUPFAM" id="SSF56281">
    <property type="entry name" value="Metallo-hydrolase/oxidoreductase"/>
    <property type="match status" value="1"/>
</dbReference>
<sequence length="250" mass="26747">MKLTVVGCSGSFPSAESACSSYLVEADGFRLLIDMGNGALGELQRHCGLYDLDAVLLSHLHADHCIDMCGYFVARYYRHDGGPAAAIPVYGPEGTERRLSIAYGDVPDEKCMSEVFDFRTLVPGGFRLGPFAITTDLVSHPVEAYGFRVEYEGSTLAYSGDTGPCDALDTLADGADLFLCEASFTDGKEDIPELHLNGREAGEVAARAGAGRLVLTHIPPWTNPSVNLRDARTAYDGPVELATAGAVYEL</sequence>
<dbReference type="Proteomes" id="UP000199323">
    <property type="component" value="Unassembled WGS sequence"/>
</dbReference>
<keyword evidence="3" id="KW-1185">Reference proteome</keyword>
<dbReference type="RefSeq" id="WP_093716681.1">
    <property type="nucleotide sequence ID" value="NZ_FONG01000022.1"/>
</dbReference>
<organism evidence="2 3">
    <name type="scientific">Actinacidiphila alni</name>
    <dbReference type="NCBI Taxonomy" id="380248"/>
    <lineage>
        <taxon>Bacteria</taxon>
        <taxon>Bacillati</taxon>
        <taxon>Actinomycetota</taxon>
        <taxon>Actinomycetes</taxon>
        <taxon>Kitasatosporales</taxon>
        <taxon>Streptomycetaceae</taxon>
        <taxon>Actinacidiphila</taxon>
    </lineage>
</organism>
<evidence type="ECO:0000313" key="2">
    <source>
        <dbReference type="EMBL" id="SFF63828.1"/>
    </source>
</evidence>
<dbReference type="InterPro" id="IPR001279">
    <property type="entry name" value="Metallo-B-lactamas"/>
</dbReference>
<proteinExistence type="predicted"/>
<dbReference type="EMBL" id="FONG01000022">
    <property type="protein sequence ID" value="SFF63828.1"/>
    <property type="molecule type" value="Genomic_DNA"/>
</dbReference>
<dbReference type="AlphaFoldDB" id="A0A1I2KBW3"/>
<evidence type="ECO:0000259" key="1">
    <source>
        <dbReference type="SMART" id="SM00849"/>
    </source>
</evidence>
<dbReference type="InterPro" id="IPR036866">
    <property type="entry name" value="RibonucZ/Hydroxyglut_hydro"/>
</dbReference>
<name>A0A1I2KBW3_9ACTN</name>
<dbReference type="SMART" id="SM00849">
    <property type="entry name" value="Lactamase_B"/>
    <property type="match status" value="1"/>
</dbReference>